<dbReference type="Proteomes" id="UP000318717">
    <property type="component" value="Unassembled WGS sequence"/>
</dbReference>
<accession>A0A4Y3HQU3</accession>
<keyword evidence="6" id="KW-1185">Reference proteome</keyword>
<dbReference type="InterPro" id="IPR036390">
    <property type="entry name" value="WH_DNA-bd_sf"/>
</dbReference>
<gene>
    <name evidence="5" type="ORF">VIN01S_03170</name>
</gene>
<dbReference type="SMART" id="SM00344">
    <property type="entry name" value="HTH_ASNC"/>
    <property type="match status" value="1"/>
</dbReference>
<dbReference type="Pfam" id="PF01037">
    <property type="entry name" value="AsnC_trans_reg"/>
    <property type="match status" value="1"/>
</dbReference>
<dbReference type="PANTHER" id="PTHR30154:SF34">
    <property type="entry name" value="TRANSCRIPTIONAL REGULATOR AZLB"/>
    <property type="match status" value="1"/>
</dbReference>
<feature type="domain" description="HTH asnC-type" evidence="4">
    <location>
        <begin position="7"/>
        <end position="68"/>
    </location>
</feature>
<protein>
    <submittedName>
        <fullName evidence="5">AsnC family transcriptional regulator</fullName>
    </submittedName>
</protein>
<dbReference type="PANTHER" id="PTHR30154">
    <property type="entry name" value="LEUCINE-RESPONSIVE REGULATORY PROTEIN"/>
    <property type="match status" value="1"/>
</dbReference>
<dbReference type="InterPro" id="IPR019888">
    <property type="entry name" value="Tscrpt_reg_AsnC-like"/>
</dbReference>
<dbReference type="PRINTS" id="PR00033">
    <property type="entry name" value="HTHASNC"/>
</dbReference>
<dbReference type="SUPFAM" id="SSF54909">
    <property type="entry name" value="Dimeric alpha+beta barrel"/>
    <property type="match status" value="1"/>
</dbReference>
<evidence type="ECO:0000313" key="5">
    <source>
        <dbReference type="EMBL" id="GEA49513.1"/>
    </source>
</evidence>
<dbReference type="Gene3D" id="1.10.10.10">
    <property type="entry name" value="Winged helix-like DNA-binding domain superfamily/Winged helix DNA-binding domain"/>
    <property type="match status" value="1"/>
</dbReference>
<dbReference type="Pfam" id="PF13404">
    <property type="entry name" value="HTH_AsnC-type"/>
    <property type="match status" value="1"/>
</dbReference>
<evidence type="ECO:0000256" key="2">
    <source>
        <dbReference type="ARBA" id="ARBA00023125"/>
    </source>
</evidence>
<proteinExistence type="predicted"/>
<dbReference type="GO" id="GO:0043565">
    <property type="term" value="F:sequence-specific DNA binding"/>
    <property type="evidence" value="ECO:0007669"/>
    <property type="project" value="InterPro"/>
</dbReference>
<dbReference type="RefSeq" id="WP_141343863.1">
    <property type="nucleotide sequence ID" value="NZ_BJLF01000001.1"/>
</dbReference>
<dbReference type="InterPro" id="IPR036388">
    <property type="entry name" value="WH-like_DNA-bd_sf"/>
</dbReference>
<dbReference type="Gene3D" id="3.30.70.920">
    <property type="match status" value="1"/>
</dbReference>
<dbReference type="InterPro" id="IPR011008">
    <property type="entry name" value="Dimeric_a/b-barrel"/>
</dbReference>
<organism evidence="5 6">
    <name type="scientific">Vibrio inusitatus NBRC 102082</name>
    <dbReference type="NCBI Taxonomy" id="1219070"/>
    <lineage>
        <taxon>Bacteria</taxon>
        <taxon>Pseudomonadati</taxon>
        <taxon>Pseudomonadota</taxon>
        <taxon>Gammaproteobacteria</taxon>
        <taxon>Vibrionales</taxon>
        <taxon>Vibrionaceae</taxon>
        <taxon>Vibrio</taxon>
    </lineage>
</organism>
<reference evidence="5 6" key="1">
    <citation type="submission" date="2019-06" db="EMBL/GenBank/DDBJ databases">
        <title>Whole genome shotgun sequence of Vibrio inusitatus NBRC 102082.</title>
        <authorList>
            <person name="Hosoyama A."/>
            <person name="Uohara A."/>
            <person name="Ohji S."/>
            <person name="Ichikawa N."/>
        </authorList>
    </citation>
    <scope>NUCLEOTIDE SEQUENCE [LARGE SCALE GENOMIC DNA]</scope>
    <source>
        <strain evidence="5 6">NBRC 102082</strain>
    </source>
</reference>
<dbReference type="GO" id="GO:0043200">
    <property type="term" value="P:response to amino acid"/>
    <property type="evidence" value="ECO:0007669"/>
    <property type="project" value="TreeGrafter"/>
</dbReference>
<evidence type="ECO:0000259" key="4">
    <source>
        <dbReference type="PROSITE" id="PS50956"/>
    </source>
</evidence>
<dbReference type="EMBL" id="BJLF01000001">
    <property type="protein sequence ID" value="GEA49513.1"/>
    <property type="molecule type" value="Genomic_DNA"/>
</dbReference>
<dbReference type="GO" id="GO:0005829">
    <property type="term" value="C:cytosol"/>
    <property type="evidence" value="ECO:0007669"/>
    <property type="project" value="TreeGrafter"/>
</dbReference>
<sequence length="155" mass="17285">MSATHSLDSFDREILATLQEDNKTPLRILSDKMCLSTASVQRRIKKLEDAGIISANTAVVSPEKIGLSITIIVEVHIEKSSMSDIQELKESFSGPAIQQCYYVAGEADFILILSVSTMKEYENISKEIFCNNKSVKWFKTIVAIDRVKATLHQST</sequence>
<evidence type="ECO:0000256" key="3">
    <source>
        <dbReference type="ARBA" id="ARBA00023163"/>
    </source>
</evidence>
<name>A0A4Y3HQU3_9VIBR</name>
<comment type="caution">
    <text evidence="5">The sequence shown here is derived from an EMBL/GenBank/DDBJ whole genome shotgun (WGS) entry which is preliminary data.</text>
</comment>
<dbReference type="SUPFAM" id="SSF46785">
    <property type="entry name" value="Winged helix' DNA-binding domain"/>
    <property type="match status" value="1"/>
</dbReference>
<keyword evidence="3" id="KW-0804">Transcription</keyword>
<keyword evidence="1" id="KW-0805">Transcription regulation</keyword>
<dbReference type="PROSITE" id="PS50956">
    <property type="entry name" value="HTH_ASNC_2"/>
    <property type="match status" value="1"/>
</dbReference>
<keyword evidence="2" id="KW-0238">DNA-binding</keyword>
<evidence type="ECO:0000313" key="6">
    <source>
        <dbReference type="Proteomes" id="UP000318717"/>
    </source>
</evidence>
<dbReference type="InterPro" id="IPR019887">
    <property type="entry name" value="Tscrpt_reg_AsnC/Lrp_C"/>
</dbReference>
<dbReference type="AlphaFoldDB" id="A0A4Y3HQU3"/>
<dbReference type="OrthoDB" id="8590699at2"/>
<evidence type="ECO:0000256" key="1">
    <source>
        <dbReference type="ARBA" id="ARBA00023015"/>
    </source>
</evidence>
<dbReference type="InterPro" id="IPR000485">
    <property type="entry name" value="AsnC-type_HTH_dom"/>
</dbReference>